<dbReference type="Proteomes" id="UP001596107">
    <property type="component" value="Unassembled WGS sequence"/>
</dbReference>
<feature type="transmembrane region" description="Helical" evidence="11">
    <location>
        <begin position="37"/>
        <end position="57"/>
    </location>
</feature>
<keyword evidence="9" id="KW-0564">Palmitate</keyword>
<reference evidence="13" key="1">
    <citation type="journal article" date="2019" name="Int. J. Syst. Evol. Microbiol.">
        <title>The Global Catalogue of Microorganisms (GCM) 10K type strain sequencing project: providing services to taxonomists for standard genome sequencing and annotation.</title>
        <authorList>
            <consortium name="The Broad Institute Genomics Platform"/>
            <consortium name="The Broad Institute Genome Sequencing Center for Infectious Disease"/>
            <person name="Wu L."/>
            <person name="Ma J."/>
        </authorList>
    </citation>
    <scope>NUCLEOTIDE SEQUENCE [LARGE SCALE GENOMIC DNA]</scope>
    <source>
        <strain evidence="13">JCM 3366</strain>
    </source>
</reference>
<keyword evidence="8 11" id="KW-0472">Membrane</keyword>
<gene>
    <name evidence="12" type="ORF">ACFPOD_17185</name>
</gene>
<keyword evidence="13" id="KW-1185">Reference proteome</keyword>
<comment type="caution">
    <text evidence="12">The sequence shown here is derived from an EMBL/GenBank/DDBJ whole genome shotgun (WGS) entry which is preliminary data.</text>
</comment>
<evidence type="ECO:0000256" key="8">
    <source>
        <dbReference type="ARBA" id="ARBA00023136"/>
    </source>
</evidence>
<dbReference type="EMBL" id="JBHSNB010000004">
    <property type="protein sequence ID" value="MFC5586850.1"/>
    <property type="molecule type" value="Genomic_DNA"/>
</dbReference>
<organism evidence="12 13">
    <name type="scientific">Nitratireductor kimnyeongensis</name>
    <dbReference type="NCBI Taxonomy" id="430679"/>
    <lineage>
        <taxon>Bacteria</taxon>
        <taxon>Pseudomonadati</taxon>
        <taxon>Pseudomonadota</taxon>
        <taxon>Alphaproteobacteria</taxon>
        <taxon>Hyphomicrobiales</taxon>
        <taxon>Phyllobacteriaceae</taxon>
        <taxon>Nitratireductor</taxon>
    </lineage>
</organism>
<evidence type="ECO:0000256" key="3">
    <source>
        <dbReference type="ARBA" id="ARBA00021237"/>
    </source>
</evidence>
<keyword evidence="10 12" id="KW-0449">Lipoprotein</keyword>
<evidence type="ECO:0000256" key="4">
    <source>
        <dbReference type="ARBA" id="ARBA00022475"/>
    </source>
</evidence>
<evidence type="ECO:0000256" key="9">
    <source>
        <dbReference type="ARBA" id="ARBA00023139"/>
    </source>
</evidence>
<name>A0ABW0TEI9_9HYPH</name>
<evidence type="ECO:0000256" key="7">
    <source>
        <dbReference type="ARBA" id="ARBA00022989"/>
    </source>
</evidence>
<evidence type="ECO:0000256" key="6">
    <source>
        <dbReference type="ARBA" id="ARBA00022729"/>
    </source>
</evidence>
<dbReference type="Pfam" id="PF17090">
    <property type="entry name" value="Ytca"/>
    <property type="match status" value="1"/>
</dbReference>
<sequence>MLTGTAPFLAIRSLENVESQKGVNVPKPSDFQITRRVTWKSAVAAIIAGTSPALAAAPSVPLFGSFFPFWLLSLFVGVVLTVLLRLVFVLIGLDDILRWRVPVYMSMALGITYLVSLLVFGR</sequence>
<comment type="subcellular location">
    <subcellularLocation>
        <location evidence="1">Membrane</location>
        <topology evidence="1">Multi-pass membrane protein</topology>
    </subcellularLocation>
</comment>
<keyword evidence="5 11" id="KW-0812">Transmembrane</keyword>
<keyword evidence="4" id="KW-1003">Cell membrane</keyword>
<protein>
    <recommendedName>
        <fullName evidence="3">Uncharacterized protein YtcA</fullName>
    </recommendedName>
</protein>
<evidence type="ECO:0000256" key="5">
    <source>
        <dbReference type="ARBA" id="ARBA00022692"/>
    </source>
</evidence>
<evidence type="ECO:0000256" key="2">
    <source>
        <dbReference type="ARBA" id="ARBA00008208"/>
    </source>
</evidence>
<evidence type="ECO:0000256" key="1">
    <source>
        <dbReference type="ARBA" id="ARBA00004141"/>
    </source>
</evidence>
<comment type="similarity">
    <text evidence="2">Belongs to the YtcA family.</text>
</comment>
<accession>A0ABW0TEI9</accession>
<evidence type="ECO:0000256" key="11">
    <source>
        <dbReference type="SAM" id="Phobius"/>
    </source>
</evidence>
<keyword evidence="7 11" id="KW-1133">Transmembrane helix</keyword>
<dbReference type="InterPro" id="IPR031381">
    <property type="entry name" value="YtcA"/>
</dbReference>
<dbReference type="RefSeq" id="WP_246637920.1">
    <property type="nucleotide sequence ID" value="NZ_CP078143.1"/>
</dbReference>
<feature type="transmembrane region" description="Helical" evidence="11">
    <location>
        <begin position="69"/>
        <end position="91"/>
    </location>
</feature>
<evidence type="ECO:0000256" key="10">
    <source>
        <dbReference type="ARBA" id="ARBA00023288"/>
    </source>
</evidence>
<feature type="transmembrane region" description="Helical" evidence="11">
    <location>
        <begin position="103"/>
        <end position="121"/>
    </location>
</feature>
<evidence type="ECO:0000313" key="13">
    <source>
        <dbReference type="Proteomes" id="UP001596107"/>
    </source>
</evidence>
<keyword evidence="6" id="KW-0732">Signal</keyword>
<proteinExistence type="inferred from homology"/>
<evidence type="ECO:0000313" key="12">
    <source>
        <dbReference type="EMBL" id="MFC5586850.1"/>
    </source>
</evidence>